<dbReference type="Gene3D" id="1.20.1330.10">
    <property type="entry name" value="f41 fragment of flagellin, N-terminal domain"/>
    <property type="match status" value="2"/>
</dbReference>
<keyword evidence="3" id="KW-0964">Secreted</keyword>
<dbReference type="BioCyc" id="AURANTIMONAS:SI859A1_00494-MONOMER"/>
<organism evidence="6 7">
    <name type="scientific">Aurantimonas manganoxydans (strain ATCC BAA-1229 / DSM 21871 / SI85-9A1)</name>
    <dbReference type="NCBI Taxonomy" id="287752"/>
    <lineage>
        <taxon>Bacteria</taxon>
        <taxon>Pseudomonadati</taxon>
        <taxon>Pseudomonadota</taxon>
        <taxon>Alphaproteobacteria</taxon>
        <taxon>Hyphomicrobiales</taxon>
        <taxon>Aurantimonadaceae</taxon>
        <taxon>Aurantimonas</taxon>
    </lineage>
</organism>
<dbReference type="AlphaFoldDB" id="Q1YKZ8"/>
<feature type="domain" description="Flagellin N-terminal" evidence="4">
    <location>
        <begin position="4"/>
        <end position="136"/>
    </location>
</feature>
<dbReference type="Proteomes" id="UP000000321">
    <property type="component" value="Unassembled WGS sequence"/>
</dbReference>
<dbReference type="RefSeq" id="WP_009208370.1">
    <property type="nucleotide sequence ID" value="NZ_BBWP01000012.1"/>
</dbReference>
<dbReference type="GO" id="GO:0005198">
    <property type="term" value="F:structural molecule activity"/>
    <property type="evidence" value="ECO:0007669"/>
    <property type="project" value="UniProtKB-UniRule"/>
</dbReference>
<dbReference type="PANTHER" id="PTHR42792:SF2">
    <property type="entry name" value="FLAGELLIN"/>
    <property type="match status" value="1"/>
</dbReference>
<comment type="subcellular location">
    <subcellularLocation>
        <location evidence="3">Secreted</location>
    </subcellularLocation>
    <subcellularLocation>
        <location evidence="3">Bacterial flagellum</location>
    </subcellularLocation>
</comment>
<dbReference type="PANTHER" id="PTHR42792">
    <property type="entry name" value="FLAGELLIN"/>
    <property type="match status" value="1"/>
</dbReference>
<evidence type="ECO:0000313" key="7">
    <source>
        <dbReference type="Proteomes" id="UP000000321"/>
    </source>
</evidence>
<evidence type="ECO:0000256" key="2">
    <source>
        <dbReference type="ARBA" id="ARBA00023143"/>
    </source>
</evidence>
<keyword evidence="7" id="KW-1185">Reference proteome</keyword>
<feature type="domain" description="Flagellin C-terminal" evidence="5">
    <location>
        <begin position="337"/>
        <end position="421"/>
    </location>
</feature>
<evidence type="ECO:0000256" key="1">
    <source>
        <dbReference type="ARBA" id="ARBA00005709"/>
    </source>
</evidence>
<evidence type="ECO:0000259" key="4">
    <source>
        <dbReference type="Pfam" id="PF00669"/>
    </source>
</evidence>
<dbReference type="InterPro" id="IPR001029">
    <property type="entry name" value="Flagellin_N"/>
</dbReference>
<keyword evidence="2 3" id="KW-0975">Bacterial flagellum</keyword>
<keyword evidence="6" id="KW-0282">Flagellum</keyword>
<comment type="function">
    <text evidence="3">Flagellin is the subunit protein which polymerizes to form the filaments of bacterial flagella.</text>
</comment>
<sequence>MTSIITNSSAMTALKTLSATNAALSATQSRISTGFRVAVAADNAAYWSIATTMRSDNNSLSAVQDALGLGMAKIDTAYTGMTAAIDLVDEIKAKLVAAREPGVDRAKVQSEITQLQEQLISTAAASSFSGENWLSVNSDDTGYNATKSIVSSFNRSSSGAVSIGTIDIDASRIALFDGSATADGLLDAGAATGPLSSIGGLVEDSGTGVPGVRFNFSSFALSAAETVNFDLALGANPARTITIDKALIDATLGSSDGTVSTSAAMKSVLDAAFTNAGYVSWGDFDNVDLGGVIDINNMPASGPVAITNLTLTATGTSGITAIDITNASSIEIEGHISSVDAMLGKMITAAADLGAARKRAENQSTFVSNLKDTIDRGVGTLVDADMNKESTRLKALQVQQQLGVQALSIANGNSQSILSLFR</sequence>
<dbReference type="Pfam" id="PF00700">
    <property type="entry name" value="Flagellin_C"/>
    <property type="match status" value="1"/>
</dbReference>
<dbReference type="InterPro" id="IPR046358">
    <property type="entry name" value="Flagellin_C"/>
</dbReference>
<reference evidence="6 7" key="1">
    <citation type="journal article" date="2008" name="Appl. Environ. Microbiol.">
        <title>Genomic insights into Mn(II) oxidation by the marine alphaproteobacterium Aurantimonas sp. strain SI85-9A1.</title>
        <authorList>
            <person name="Dick G.J."/>
            <person name="Podell S."/>
            <person name="Johnson H.A."/>
            <person name="Rivera-Espinoza Y."/>
            <person name="Bernier-Latmani R."/>
            <person name="McCarthy J.K."/>
            <person name="Torpey J.W."/>
            <person name="Clement B.G."/>
            <person name="Gaasterland T."/>
            <person name="Tebo B.M."/>
        </authorList>
    </citation>
    <scope>NUCLEOTIDE SEQUENCE [LARGE SCALE GENOMIC DNA]</scope>
    <source>
        <strain evidence="6 7">SI85-9A1</strain>
    </source>
</reference>
<protein>
    <recommendedName>
        <fullName evidence="3">Flagellin</fullName>
    </recommendedName>
</protein>
<keyword evidence="6" id="KW-0969">Cilium</keyword>
<dbReference type="Pfam" id="PF00669">
    <property type="entry name" value="Flagellin_N"/>
    <property type="match status" value="1"/>
</dbReference>
<dbReference type="GO" id="GO:0009288">
    <property type="term" value="C:bacterial-type flagellum"/>
    <property type="evidence" value="ECO:0007669"/>
    <property type="project" value="UniProtKB-SubCell"/>
</dbReference>
<dbReference type="HOGENOM" id="CLU_011142_1_1_5"/>
<proteinExistence type="inferred from homology"/>
<evidence type="ECO:0000256" key="3">
    <source>
        <dbReference type="RuleBase" id="RU362073"/>
    </source>
</evidence>
<keyword evidence="6" id="KW-0966">Cell projection</keyword>
<name>Q1YKZ8_AURMS</name>
<dbReference type="GO" id="GO:0005576">
    <property type="term" value="C:extracellular region"/>
    <property type="evidence" value="ECO:0007669"/>
    <property type="project" value="UniProtKB-SubCell"/>
</dbReference>
<dbReference type="InterPro" id="IPR001492">
    <property type="entry name" value="Flagellin"/>
</dbReference>
<dbReference type="EMBL" id="AAPJ01000002">
    <property type="protein sequence ID" value="EAS50375.1"/>
    <property type="molecule type" value="Genomic_DNA"/>
</dbReference>
<evidence type="ECO:0000313" key="6">
    <source>
        <dbReference type="EMBL" id="EAS50375.1"/>
    </source>
</evidence>
<evidence type="ECO:0000259" key="5">
    <source>
        <dbReference type="Pfam" id="PF00700"/>
    </source>
</evidence>
<accession>Q1YKZ8</accession>
<dbReference type="SUPFAM" id="SSF64518">
    <property type="entry name" value="Phase 1 flagellin"/>
    <property type="match status" value="1"/>
</dbReference>
<comment type="caution">
    <text evidence="6">The sequence shown here is derived from an EMBL/GenBank/DDBJ whole genome shotgun (WGS) entry which is preliminary data.</text>
</comment>
<gene>
    <name evidence="6" type="ORF">SI859A1_00494</name>
</gene>
<comment type="similarity">
    <text evidence="1 3">Belongs to the bacterial flagellin family.</text>
</comment>
<dbReference type="OrthoDB" id="8328560at2"/>